<organism evidence="2 3">
    <name type="scientific">Apolygus lucorum</name>
    <name type="common">Small green plant bug</name>
    <name type="synonym">Lygocoris lucorum</name>
    <dbReference type="NCBI Taxonomy" id="248454"/>
    <lineage>
        <taxon>Eukaryota</taxon>
        <taxon>Metazoa</taxon>
        <taxon>Ecdysozoa</taxon>
        <taxon>Arthropoda</taxon>
        <taxon>Hexapoda</taxon>
        <taxon>Insecta</taxon>
        <taxon>Pterygota</taxon>
        <taxon>Neoptera</taxon>
        <taxon>Paraneoptera</taxon>
        <taxon>Hemiptera</taxon>
        <taxon>Heteroptera</taxon>
        <taxon>Panheteroptera</taxon>
        <taxon>Cimicomorpha</taxon>
        <taxon>Miridae</taxon>
        <taxon>Mirini</taxon>
        <taxon>Apolygus</taxon>
    </lineage>
</organism>
<comment type="caution">
    <text evidence="2">The sequence shown here is derived from an EMBL/GenBank/DDBJ whole genome shotgun (WGS) entry which is preliminary data.</text>
</comment>
<dbReference type="EMBL" id="WIXP02000009">
    <property type="protein sequence ID" value="KAF6205836.1"/>
    <property type="molecule type" value="Genomic_DNA"/>
</dbReference>
<evidence type="ECO:0000313" key="2">
    <source>
        <dbReference type="EMBL" id="KAF6205836.1"/>
    </source>
</evidence>
<reference evidence="2" key="1">
    <citation type="journal article" date="2021" name="Mol. Ecol. Resour.">
        <title>Apolygus lucorum genome provides insights into omnivorousness and mesophyll feeding.</title>
        <authorList>
            <person name="Liu Y."/>
            <person name="Liu H."/>
            <person name="Wang H."/>
            <person name="Huang T."/>
            <person name="Liu B."/>
            <person name="Yang B."/>
            <person name="Yin L."/>
            <person name="Li B."/>
            <person name="Zhang Y."/>
            <person name="Zhang S."/>
            <person name="Jiang F."/>
            <person name="Zhang X."/>
            <person name="Ren Y."/>
            <person name="Wang B."/>
            <person name="Wang S."/>
            <person name="Lu Y."/>
            <person name="Wu K."/>
            <person name="Fan W."/>
            <person name="Wang G."/>
        </authorList>
    </citation>
    <scope>NUCLEOTIDE SEQUENCE</scope>
    <source>
        <strain evidence="2">12Hb</strain>
    </source>
</reference>
<sequence>MLENTGHVSCLTSLLNQYSDVFEGLGQIPGEYNDRSYRVEDSSGARLRRNRIFLRKGNEHFSDDFIHNESESDSDVSVDPLPTTSRLPDSPAIGPRSTRPTVRPNYLNDYDCS</sequence>
<name>A0A8S9XCN7_APOLU</name>
<protein>
    <submittedName>
        <fullName evidence="2">Uncharacterized protein</fullName>
    </submittedName>
</protein>
<evidence type="ECO:0000313" key="3">
    <source>
        <dbReference type="Proteomes" id="UP000466442"/>
    </source>
</evidence>
<evidence type="ECO:0000256" key="1">
    <source>
        <dbReference type="SAM" id="MobiDB-lite"/>
    </source>
</evidence>
<feature type="region of interest" description="Disordered" evidence="1">
    <location>
        <begin position="64"/>
        <end position="113"/>
    </location>
</feature>
<accession>A0A8S9XCN7</accession>
<keyword evidence="3" id="KW-1185">Reference proteome</keyword>
<dbReference type="AlphaFoldDB" id="A0A8S9XCN7"/>
<proteinExistence type="predicted"/>
<gene>
    <name evidence="2" type="ORF">GE061_020010</name>
</gene>
<dbReference type="Proteomes" id="UP000466442">
    <property type="component" value="Linkage Group LG9"/>
</dbReference>